<accession>D7E5C3</accession>
<proteinExistence type="predicted"/>
<dbReference type="Proteomes" id="UP000001511">
    <property type="component" value="Chromosome"/>
</dbReference>
<gene>
    <name evidence="1" type="ordered locus">Aazo_3999</name>
</gene>
<evidence type="ECO:0000313" key="1">
    <source>
        <dbReference type="EMBL" id="ADI65483.1"/>
    </source>
</evidence>
<dbReference type="KEGG" id="naz:Aazo_3999"/>
<reference evidence="1 2" key="1">
    <citation type="journal article" date="2010" name="PLoS ONE">
        <title>Genome erosion in a nitrogen-fixing vertically transmitted endosymbiotic multicellular cyanobacterium.</title>
        <authorList>
            <person name="Ran L."/>
            <person name="Larsson J."/>
            <person name="Vigil-Stenman T."/>
            <person name="Nylander J.A."/>
            <person name="Ininbergs K."/>
            <person name="Zheng W.W."/>
            <person name="Lapidus A."/>
            <person name="Lowry S."/>
            <person name="Haselkorn R."/>
            <person name="Bergman B."/>
        </authorList>
    </citation>
    <scope>NUCLEOTIDE SEQUENCE [LARGE SCALE GENOMIC DNA]</scope>
    <source>
        <strain evidence="1 2">0708</strain>
    </source>
</reference>
<evidence type="ECO:0000313" key="2">
    <source>
        <dbReference type="Proteomes" id="UP000001511"/>
    </source>
</evidence>
<dbReference type="RefSeq" id="WP_013192495.1">
    <property type="nucleotide sequence ID" value="NC_014248.1"/>
</dbReference>
<name>D7E5C3_NOSA0</name>
<dbReference type="EMBL" id="CP002059">
    <property type="protein sequence ID" value="ADI65483.1"/>
    <property type="molecule type" value="Genomic_DNA"/>
</dbReference>
<organism evidence="1 2">
    <name type="scientific">Nostoc azollae (strain 0708)</name>
    <name type="common">Anabaena azollae (strain 0708)</name>
    <dbReference type="NCBI Taxonomy" id="551115"/>
    <lineage>
        <taxon>Bacteria</taxon>
        <taxon>Bacillati</taxon>
        <taxon>Cyanobacteriota</taxon>
        <taxon>Cyanophyceae</taxon>
        <taxon>Nostocales</taxon>
        <taxon>Nostocaceae</taxon>
        <taxon>Trichormus</taxon>
    </lineage>
</organism>
<dbReference type="HOGENOM" id="CLU_2937010_0_0_3"/>
<sequence length="60" mass="7028">MIVSKLKNAVKKDFAVDDWRVASRLIWRFQRVSLTLEEIAIALGLSGKFTWCEKNGRREF</sequence>
<keyword evidence="2" id="KW-1185">Reference proteome</keyword>
<protein>
    <submittedName>
        <fullName evidence="1">Uncharacterized protein</fullName>
    </submittedName>
</protein>
<dbReference type="AlphaFoldDB" id="D7E5C3"/>